<keyword evidence="4" id="KW-0411">Iron-sulfur</keyword>
<dbReference type="InterPro" id="IPR017896">
    <property type="entry name" value="4Fe4S_Fe-S-bd"/>
</dbReference>
<gene>
    <name evidence="6" type="ORF">LCGC14_1476760</name>
</gene>
<evidence type="ECO:0000256" key="4">
    <source>
        <dbReference type="ARBA" id="ARBA00023014"/>
    </source>
</evidence>
<dbReference type="AlphaFoldDB" id="A0A0F9JAR8"/>
<dbReference type="PROSITE" id="PS51379">
    <property type="entry name" value="4FE4S_FER_2"/>
    <property type="match status" value="3"/>
</dbReference>
<sequence>MPRWGMVIDLDKCTGCQACVIACKAENNIPFSSPKEARLKRIISWMSVLPVMEGEYPDLRERFIPRPCMHCDNPPCVKVCPVGATYKNREGLVAQVYTQCIGCRYCTNNCPYTLKYFNWYTPEWPKEMENYLNPDVPIRSKGVVEKCTFCHHRLQKAREKARAENRRLKEGDYVPACVQTCPTEAIYFGDLDDPHSLVAKLARGPRAFRLLEELGTEPKVYYLTEGEWHG</sequence>
<dbReference type="Gene3D" id="3.30.70.20">
    <property type="match status" value="2"/>
</dbReference>
<dbReference type="InterPro" id="IPR017900">
    <property type="entry name" value="4Fe4S_Fe_S_CS"/>
</dbReference>
<dbReference type="Pfam" id="PF12797">
    <property type="entry name" value="Fer4_2"/>
    <property type="match status" value="1"/>
</dbReference>
<feature type="domain" description="4Fe-4S ferredoxin-type" evidence="5">
    <location>
        <begin position="59"/>
        <end position="90"/>
    </location>
</feature>
<dbReference type="InterPro" id="IPR050954">
    <property type="entry name" value="ET_IronSulfur_Cluster-Binding"/>
</dbReference>
<dbReference type="CDD" id="cd10551">
    <property type="entry name" value="PsrB"/>
    <property type="match status" value="1"/>
</dbReference>
<feature type="domain" description="4Fe-4S ferredoxin-type" evidence="5">
    <location>
        <begin position="91"/>
        <end position="120"/>
    </location>
</feature>
<name>A0A0F9JAR8_9ZZZZ</name>
<dbReference type="GO" id="GO:0046872">
    <property type="term" value="F:metal ion binding"/>
    <property type="evidence" value="ECO:0007669"/>
    <property type="project" value="UniProtKB-KW"/>
</dbReference>
<feature type="domain" description="4Fe-4S ferredoxin-type" evidence="5">
    <location>
        <begin position="4"/>
        <end position="34"/>
    </location>
</feature>
<reference evidence="6" key="1">
    <citation type="journal article" date="2015" name="Nature">
        <title>Complex archaea that bridge the gap between prokaryotes and eukaryotes.</title>
        <authorList>
            <person name="Spang A."/>
            <person name="Saw J.H."/>
            <person name="Jorgensen S.L."/>
            <person name="Zaremba-Niedzwiedzka K."/>
            <person name="Martijn J."/>
            <person name="Lind A.E."/>
            <person name="van Eijk R."/>
            <person name="Schleper C."/>
            <person name="Guy L."/>
            <person name="Ettema T.J."/>
        </authorList>
    </citation>
    <scope>NUCLEOTIDE SEQUENCE</scope>
</reference>
<dbReference type="PANTHER" id="PTHR43177">
    <property type="entry name" value="PROTEIN NRFC"/>
    <property type="match status" value="1"/>
</dbReference>
<dbReference type="GO" id="GO:0051539">
    <property type="term" value="F:4 iron, 4 sulfur cluster binding"/>
    <property type="evidence" value="ECO:0007669"/>
    <property type="project" value="UniProtKB-KW"/>
</dbReference>
<dbReference type="SUPFAM" id="SSF54862">
    <property type="entry name" value="4Fe-4S ferredoxins"/>
    <property type="match status" value="1"/>
</dbReference>
<evidence type="ECO:0000313" key="6">
    <source>
        <dbReference type="EMBL" id="KKM66879.1"/>
    </source>
</evidence>
<keyword evidence="2" id="KW-0479">Metal-binding</keyword>
<comment type="caution">
    <text evidence="6">The sequence shown here is derived from an EMBL/GenBank/DDBJ whole genome shotgun (WGS) entry which is preliminary data.</text>
</comment>
<dbReference type="PANTHER" id="PTHR43177:SF3">
    <property type="entry name" value="PROTEIN NRFC HOMOLOG"/>
    <property type="match status" value="1"/>
</dbReference>
<organism evidence="6">
    <name type="scientific">marine sediment metagenome</name>
    <dbReference type="NCBI Taxonomy" id="412755"/>
    <lineage>
        <taxon>unclassified sequences</taxon>
        <taxon>metagenomes</taxon>
        <taxon>ecological metagenomes</taxon>
    </lineage>
</organism>
<dbReference type="PROSITE" id="PS00198">
    <property type="entry name" value="4FE4S_FER_1"/>
    <property type="match status" value="1"/>
</dbReference>
<dbReference type="Pfam" id="PF13247">
    <property type="entry name" value="Fer4_11"/>
    <property type="match status" value="1"/>
</dbReference>
<protein>
    <recommendedName>
        <fullName evidence="5">4Fe-4S ferredoxin-type domain-containing protein</fullName>
    </recommendedName>
</protein>
<accession>A0A0F9JAR8</accession>
<evidence type="ECO:0000259" key="5">
    <source>
        <dbReference type="PROSITE" id="PS51379"/>
    </source>
</evidence>
<keyword evidence="3" id="KW-0408">Iron</keyword>
<evidence type="ECO:0000256" key="3">
    <source>
        <dbReference type="ARBA" id="ARBA00023004"/>
    </source>
</evidence>
<keyword evidence="1" id="KW-0004">4Fe-4S</keyword>
<evidence type="ECO:0000256" key="1">
    <source>
        <dbReference type="ARBA" id="ARBA00022485"/>
    </source>
</evidence>
<dbReference type="EMBL" id="LAZR01010450">
    <property type="protein sequence ID" value="KKM66879.1"/>
    <property type="molecule type" value="Genomic_DNA"/>
</dbReference>
<proteinExistence type="predicted"/>
<evidence type="ECO:0000256" key="2">
    <source>
        <dbReference type="ARBA" id="ARBA00022723"/>
    </source>
</evidence>